<comment type="caution">
    <text evidence="2">The sequence shown here is derived from an EMBL/GenBank/DDBJ whole genome shotgun (WGS) entry which is preliminary data.</text>
</comment>
<dbReference type="EMBL" id="BDIP01004278">
    <property type="protein sequence ID" value="GCA63623.1"/>
    <property type="molecule type" value="Genomic_DNA"/>
</dbReference>
<evidence type="ECO:0000313" key="2">
    <source>
        <dbReference type="EMBL" id="GCA63623.1"/>
    </source>
</evidence>
<dbReference type="Proteomes" id="UP000265618">
    <property type="component" value="Unassembled WGS sequence"/>
</dbReference>
<organism evidence="2 3">
    <name type="scientific">Kipferlia bialata</name>
    <dbReference type="NCBI Taxonomy" id="797122"/>
    <lineage>
        <taxon>Eukaryota</taxon>
        <taxon>Metamonada</taxon>
        <taxon>Carpediemonas-like organisms</taxon>
        <taxon>Kipferlia</taxon>
    </lineage>
</organism>
<reference evidence="2 3" key="1">
    <citation type="journal article" date="2018" name="PLoS ONE">
        <title>The draft genome of Kipferlia bialata reveals reductive genome evolution in fornicate parasites.</title>
        <authorList>
            <person name="Tanifuji G."/>
            <person name="Takabayashi S."/>
            <person name="Kume K."/>
            <person name="Takagi M."/>
            <person name="Nakayama T."/>
            <person name="Kamikawa R."/>
            <person name="Inagaki Y."/>
            <person name="Hashimoto T."/>
        </authorList>
    </citation>
    <scope>NUCLEOTIDE SEQUENCE [LARGE SCALE GENOMIC DNA]</scope>
    <source>
        <strain evidence="2">NY0173</strain>
    </source>
</reference>
<evidence type="ECO:0000313" key="3">
    <source>
        <dbReference type="Proteomes" id="UP000265618"/>
    </source>
</evidence>
<feature type="non-terminal residue" evidence="2">
    <location>
        <position position="60"/>
    </location>
</feature>
<feature type="region of interest" description="Disordered" evidence="1">
    <location>
        <begin position="1"/>
        <end position="37"/>
    </location>
</feature>
<proteinExistence type="predicted"/>
<gene>
    <name evidence="2" type="ORF">KIPB_010969</name>
</gene>
<sequence>MQYGQSQSVDGYIPVEDDPLPSDLRAASPPPPPNQTAPTLLRQYLEECQARITELAHCRQ</sequence>
<dbReference type="AlphaFoldDB" id="A0A391NZ66"/>
<evidence type="ECO:0000256" key="1">
    <source>
        <dbReference type="SAM" id="MobiDB-lite"/>
    </source>
</evidence>
<protein>
    <submittedName>
        <fullName evidence="2">Uncharacterized protein</fullName>
    </submittedName>
</protein>
<accession>A0A391NZ66</accession>
<name>A0A391NZ66_9EUKA</name>
<keyword evidence="3" id="KW-1185">Reference proteome</keyword>